<feature type="transmembrane region" description="Helical" evidence="1">
    <location>
        <begin position="141"/>
        <end position="160"/>
    </location>
</feature>
<proteinExistence type="predicted"/>
<evidence type="ECO:0000256" key="2">
    <source>
        <dbReference type="SAM" id="SignalP"/>
    </source>
</evidence>
<sequence length="182" mass="19378">MRFSVLVALFAATFVASCGSFISAETKALDDNMYNSNEVARHLRGDNEVQEERAGGMPNPGMVSNAVGEADGITRTAIASLKSVEDIDNLFGTKGLAKLEKKGIIAEKILEKDPETIKKLAKFAVKGAKGNKGFLRKSMEFGLMTAGVVGLLYILYCWTFKASSNTPADSTAKSESTTPASA</sequence>
<dbReference type="PROSITE" id="PS51257">
    <property type="entry name" value="PROKAR_LIPOPROTEIN"/>
    <property type="match status" value="1"/>
</dbReference>
<evidence type="ECO:0000313" key="3">
    <source>
        <dbReference type="EMBL" id="CAI5746291.1"/>
    </source>
</evidence>
<keyword evidence="4" id="KW-1185">Reference proteome</keyword>
<reference evidence="3" key="1">
    <citation type="submission" date="2022-12" db="EMBL/GenBank/DDBJ databases">
        <authorList>
            <person name="Webb A."/>
        </authorList>
    </citation>
    <scope>NUCLEOTIDE SEQUENCE</scope>
    <source>
        <strain evidence="3">Pd1</strain>
    </source>
</reference>
<keyword evidence="2" id="KW-0732">Signal</keyword>
<accession>A0AAV0VB46</accession>
<comment type="caution">
    <text evidence="3">The sequence shown here is derived from an EMBL/GenBank/DDBJ whole genome shotgun (WGS) entry which is preliminary data.</text>
</comment>
<evidence type="ECO:0000313" key="4">
    <source>
        <dbReference type="Proteomes" id="UP001162029"/>
    </source>
</evidence>
<dbReference type="Proteomes" id="UP001162029">
    <property type="component" value="Unassembled WGS sequence"/>
</dbReference>
<name>A0AAV0VB46_9STRA</name>
<keyword evidence="1" id="KW-0472">Membrane</keyword>
<feature type="signal peptide" evidence="2">
    <location>
        <begin position="1"/>
        <end position="19"/>
    </location>
</feature>
<keyword evidence="1" id="KW-0812">Transmembrane</keyword>
<evidence type="ECO:0008006" key="5">
    <source>
        <dbReference type="Google" id="ProtNLM"/>
    </source>
</evidence>
<dbReference type="EMBL" id="CANTFM010002398">
    <property type="protein sequence ID" value="CAI5746291.1"/>
    <property type="molecule type" value="Genomic_DNA"/>
</dbReference>
<gene>
    <name evidence="3" type="ORF">PDE001_LOCUS11293</name>
</gene>
<keyword evidence="1" id="KW-1133">Transmembrane helix</keyword>
<organism evidence="3 4">
    <name type="scientific">Peronospora destructor</name>
    <dbReference type="NCBI Taxonomy" id="86335"/>
    <lineage>
        <taxon>Eukaryota</taxon>
        <taxon>Sar</taxon>
        <taxon>Stramenopiles</taxon>
        <taxon>Oomycota</taxon>
        <taxon>Peronosporomycetes</taxon>
        <taxon>Peronosporales</taxon>
        <taxon>Peronosporaceae</taxon>
        <taxon>Peronospora</taxon>
    </lineage>
</organism>
<dbReference type="AlphaFoldDB" id="A0AAV0VB46"/>
<evidence type="ECO:0000256" key="1">
    <source>
        <dbReference type="SAM" id="Phobius"/>
    </source>
</evidence>
<feature type="chain" id="PRO_5043404360" description="RxLR effector protein" evidence="2">
    <location>
        <begin position="20"/>
        <end position="182"/>
    </location>
</feature>
<protein>
    <recommendedName>
        <fullName evidence="5">RxLR effector protein</fullName>
    </recommendedName>
</protein>